<dbReference type="OrthoDB" id="9801160at2"/>
<dbReference type="SUPFAM" id="SSF109604">
    <property type="entry name" value="HD-domain/PDEase-like"/>
    <property type="match status" value="1"/>
</dbReference>
<keyword evidence="2" id="KW-0378">Hydrolase</keyword>
<name>A0A345UGF4_9BACT</name>
<gene>
    <name evidence="2" type="ORF">CYPRO_0268</name>
</gene>
<dbReference type="KEGG" id="cprv:CYPRO_0268"/>
<dbReference type="InterPro" id="IPR006674">
    <property type="entry name" value="HD_domain"/>
</dbReference>
<dbReference type="AlphaFoldDB" id="A0A345UGF4"/>
<dbReference type="Pfam" id="PF01966">
    <property type="entry name" value="HD"/>
    <property type="match status" value="1"/>
</dbReference>
<protein>
    <submittedName>
        <fullName evidence="2">Metal dependent phosphohydrolase</fullName>
    </submittedName>
</protein>
<proteinExistence type="predicted"/>
<accession>A0A345UGF4</accession>
<dbReference type="RefSeq" id="WP_114982824.1">
    <property type="nucleotide sequence ID" value="NZ_CP027806.1"/>
</dbReference>
<dbReference type="PANTHER" id="PTHR38659:SF2">
    <property type="entry name" value="HDIG DOMAIN PROTEIN"/>
    <property type="match status" value="1"/>
</dbReference>
<evidence type="ECO:0000313" key="3">
    <source>
        <dbReference type="Proteomes" id="UP000254808"/>
    </source>
</evidence>
<evidence type="ECO:0000259" key="1">
    <source>
        <dbReference type="SMART" id="SM00471"/>
    </source>
</evidence>
<reference evidence="2 3" key="1">
    <citation type="submission" date="2018-03" db="EMBL/GenBank/DDBJ databases">
        <title>Phenotypic and genomic properties of Cyclonatronum proteinivorum gen. nov., sp. nov., a haloalkaliphilic bacteroidete from soda lakes possessing Na+-translocating rhodopsin.</title>
        <authorList>
            <person name="Toshchakov S.V."/>
            <person name="Korzhenkov A."/>
            <person name="Samarov N.I."/>
            <person name="Kublanov I.V."/>
            <person name="Muntyan M.S."/>
            <person name="Sorokin D.Y."/>
        </authorList>
    </citation>
    <scope>NUCLEOTIDE SEQUENCE [LARGE SCALE GENOMIC DNA]</scope>
    <source>
        <strain evidence="2 3">Omega</strain>
    </source>
</reference>
<dbReference type="InterPro" id="IPR003607">
    <property type="entry name" value="HD/PDEase_dom"/>
</dbReference>
<evidence type="ECO:0000313" key="2">
    <source>
        <dbReference type="EMBL" id="AXI99555.1"/>
    </source>
</evidence>
<organism evidence="2 3">
    <name type="scientific">Cyclonatronum proteinivorum</name>
    <dbReference type="NCBI Taxonomy" id="1457365"/>
    <lineage>
        <taxon>Bacteria</taxon>
        <taxon>Pseudomonadati</taxon>
        <taxon>Balneolota</taxon>
        <taxon>Balneolia</taxon>
        <taxon>Balneolales</taxon>
        <taxon>Cyclonatronaceae</taxon>
        <taxon>Cyclonatronum</taxon>
    </lineage>
</organism>
<dbReference type="Gene3D" id="1.10.3210.10">
    <property type="entry name" value="Hypothetical protein af1432"/>
    <property type="match status" value="1"/>
</dbReference>
<dbReference type="GO" id="GO:0016787">
    <property type="term" value="F:hydrolase activity"/>
    <property type="evidence" value="ECO:0007669"/>
    <property type="project" value="UniProtKB-KW"/>
</dbReference>
<keyword evidence="3" id="KW-1185">Reference proteome</keyword>
<sequence length="180" mass="20559">MTKSEAENLLESFIENENLRHHCRMVAAAMTAYAQKLGKNEQQTHEWFLAGLLHDLDWEKHPDAHPNYALTEVFPQYDLPESVTEAIRAHAPERTGKQPETEIERYLFACDELSGFMHAVSLMRPEGFSGMKAKSVTKKMKDKRFAANVSRDDIRQGAELIQTELATHILFLAEVFESNP</sequence>
<dbReference type="CDD" id="cd00077">
    <property type="entry name" value="HDc"/>
    <property type="match status" value="1"/>
</dbReference>
<dbReference type="SMART" id="SM00471">
    <property type="entry name" value="HDc"/>
    <property type="match status" value="1"/>
</dbReference>
<feature type="domain" description="HD/PDEase" evidence="1">
    <location>
        <begin position="15"/>
        <end position="125"/>
    </location>
</feature>
<dbReference type="Proteomes" id="UP000254808">
    <property type="component" value="Chromosome"/>
</dbReference>
<dbReference type="EMBL" id="CP027806">
    <property type="protein sequence ID" value="AXI99555.1"/>
    <property type="molecule type" value="Genomic_DNA"/>
</dbReference>
<dbReference type="PANTHER" id="PTHR38659">
    <property type="entry name" value="METAL-DEPENDENT PHOSPHOHYDROLASE"/>
    <property type="match status" value="1"/>
</dbReference>